<sequence length="103" mass="12098">MHLGIVVHIYRILAFFIQHHLVNFYTTVENGQLLAAFEIYLPPLLYKNILIKTGLCLQYANNNSYSPFLRDFCNLSYRVGFNQQCMFYKLNENITSKIAKMLI</sequence>
<accession>A0A0V1KKQ3</accession>
<name>A0A0V1KKQ3_9BILA</name>
<organism evidence="1 2">
    <name type="scientific">Trichinella nativa</name>
    <dbReference type="NCBI Taxonomy" id="6335"/>
    <lineage>
        <taxon>Eukaryota</taxon>
        <taxon>Metazoa</taxon>
        <taxon>Ecdysozoa</taxon>
        <taxon>Nematoda</taxon>
        <taxon>Enoplea</taxon>
        <taxon>Dorylaimia</taxon>
        <taxon>Trichinellida</taxon>
        <taxon>Trichinellidae</taxon>
        <taxon>Trichinella</taxon>
    </lineage>
</organism>
<evidence type="ECO:0000313" key="1">
    <source>
        <dbReference type="EMBL" id="KRZ47880.1"/>
    </source>
</evidence>
<dbReference type="EMBL" id="JYDW01000532">
    <property type="protein sequence ID" value="KRZ47880.1"/>
    <property type="molecule type" value="Genomic_DNA"/>
</dbReference>
<gene>
    <name evidence="1" type="ORF">T02_9741</name>
</gene>
<proteinExistence type="predicted"/>
<comment type="caution">
    <text evidence="1">The sequence shown here is derived from an EMBL/GenBank/DDBJ whole genome shotgun (WGS) entry which is preliminary data.</text>
</comment>
<dbReference type="Proteomes" id="UP000054721">
    <property type="component" value="Unassembled WGS sequence"/>
</dbReference>
<dbReference type="AlphaFoldDB" id="A0A0V1KKQ3"/>
<keyword evidence="2" id="KW-1185">Reference proteome</keyword>
<evidence type="ECO:0000313" key="2">
    <source>
        <dbReference type="Proteomes" id="UP000054721"/>
    </source>
</evidence>
<protein>
    <submittedName>
        <fullName evidence="1">Uncharacterized protein</fullName>
    </submittedName>
</protein>
<reference evidence="1 2" key="1">
    <citation type="submission" date="2015-05" db="EMBL/GenBank/DDBJ databases">
        <title>Evolution of Trichinella species and genotypes.</title>
        <authorList>
            <person name="Korhonen P.K."/>
            <person name="Edoardo P."/>
            <person name="Giuseppe L.R."/>
            <person name="Gasser R.B."/>
        </authorList>
    </citation>
    <scope>NUCLEOTIDE SEQUENCE [LARGE SCALE GENOMIC DNA]</scope>
    <source>
        <strain evidence="1">ISS10</strain>
    </source>
</reference>